<proteinExistence type="predicted"/>
<protein>
    <submittedName>
        <fullName evidence="1">Uncharacterized protein</fullName>
    </submittedName>
</protein>
<dbReference type="RefSeq" id="WP_238272888.1">
    <property type="nucleotide sequence ID" value="NZ_BPQG01000074.1"/>
</dbReference>
<comment type="caution">
    <text evidence="1">The sequence shown here is derived from an EMBL/GenBank/DDBJ whole genome shotgun (WGS) entry which is preliminary data.</text>
</comment>
<evidence type="ECO:0000313" key="1">
    <source>
        <dbReference type="EMBL" id="GJD46338.1"/>
    </source>
</evidence>
<keyword evidence="2" id="KW-1185">Reference proteome</keyword>
<name>A0ABQ4QM58_9HYPH</name>
<reference evidence="1 2" key="1">
    <citation type="journal article" date="2021" name="Front. Microbiol.">
        <title>Comprehensive Comparative Genomics and Phenotyping of Methylobacterium Species.</title>
        <authorList>
            <person name="Alessa O."/>
            <person name="Ogura Y."/>
            <person name="Fujitani Y."/>
            <person name="Takami H."/>
            <person name="Hayashi T."/>
            <person name="Sahin N."/>
            <person name="Tani A."/>
        </authorList>
    </citation>
    <scope>NUCLEOTIDE SEQUENCE [LARGE SCALE GENOMIC DNA]</scope>
    <source>
        <strain evidence="1 2">DSM 23679</strain>
    </source>
</reference>
<sequence length="273" mass="28062">MTTNIDSPAEAVKASPDALLKAAVSGGKPKAAPTVPTAAKVGRRLDGVAMGLAGAALALGTVLGAGTAMLATPRSEGTGVVLAEINAALEANRLEASRLAIASDRLDKSVAALKEVSEAARSEAKVRGGALMEKVGKTETALVAKIAALGERIDQAEKEQAARLAATTAQADKRTVAAATAPAPVPAPLPAAKAEPVQTGSITEPKPKPAIIESWAVRDVYDGTAMLEDRRRRLVEVAIGDSIPGVGRVEAVERRGREWVVVTRQGLVTPQPW</sequence>
<evidence type="ECO:0000313" key="2">
    <source>
        <dbReference type="Proteomes" id="UP001055117"/>
    </source>
</evidence>
<accession>A0ABQ4QM58</accession>
<gene>
    <name evidence="1" type="ORF">AFCDBAGC_4218</name>
</gene>
<dbReference type="EMBL" id="BPQG01000074">
    <property type="protein sequence ID" value="GJD46338.1"/>
    <property type="molecule type" value="Genomic_DNA"/>
</dbReference>
<organism evidence="1 2">
    <name type="scientific">Methylobacterium cerastii</name>
    <dbReference type="NCBI Taxonomy" id="932741"/>
    <lineage>
        <taxon>Bacteria</taxon>
        <taxon>Pseudomonadati</taxon>
        <taxon>Pseudomonadota</taxon>
        <taxon>Alphaproteobacteria</taxon>
        <taxon>Hyphomicrobiales</taxon>
        <taxon>Methylobacteriaceae</taxon>
        <taxon>Methylobacterium</taxon>
    </lineage>
</organism>
<dbReference type="Proteomes" id="UP001055117">
    <property type="component" value="Unassembled WGS sequence"/>
</dbReference>